<proteinExistence type="predicted"/>
<accession>A0A7D3QU13</accession>
<sequence>MTTYKFVNNFDNSYRNTNLISFYQVGSFPHPKNGKYHLRKFVINDDNNFVQVKEYLVDKKIYTKFLQRKKSNEYKMYSVYDLGTVNYPSMSDVLLLKSDVLKGNYNYYGYAPF</sequence>
<name>A0A7D3QU13_9VIRU</name>
<organism evidence="1 2">
    <name type="scientific">Fadolivirus FV1/VV64</name>
    <dbReference type="NCBI Taxonomy" id="3070911"/>
    <lineage>
        <taxon>Viruses</taxon>
        <taxon>Varidnaviria</taxon>
        <taxon>Bamfordvirae</taxon>
        <taxon>Nucleocytoviricota</taxon>
        <taxon>Megaviricetes</taxon>
        <taxon>Imitervirales</taxon>
        <taxon>Mimiviridae</taxon>
        <taxon>Klosneuvirinae</taxon>
        <taxon>Fadolivirus</taxon>
        <taxon>Fadolivirus algeromassiliense</taxon>
    </lineage>
</organism>
<dbReference type="EMBL" id="MT418680">
    <property type="protein sequence ID" value="QKF93785.1"/>
    <property type="molecule type" value="Genomic_DNA"/>
</dbReference>
<evidence type="ECO:0000313" key="1">
    <source>
        <dbReference type="EMBL" id="QKF93785.1"/>
    </source>
</evidence>
<gene>
    <name evidence="1" type="ORF">Fadolivirus_1_327</name>
</gene>
<dbReference type="Proteomes" id="UP001162001">
    <property type="component" value="Segment"/>
</dbReference>
<protein>
    <submittedName>
        <fullName evidence="1">Uncharacterized protein</fullName>
    </submittedName>
</protein>
<reference evidence="1 2" key="1">
    <citation type="submission" date="2020-04" db="EMBL/GenBank/DDBJ databases">
        <title>Advantages and limits of metagenomic assembly and binning of a giant virus.</title>
        <authorList>
            <person name="Schulz F."/>
            <person name="Andreani J."/>
            <person name="Francis R."/>
            <person name="Boudjemaa H."/>
            <person name="Bou Khalil J.Y."/>
            <person name="Lee J."/>
            <person name="La Scola B."/>
            <person name="Woyke T."/>
        </authorList>
    </citation>
    <scope>NUCLEOTIDE SEQUENCE [LARGE SCALE GENOMIC DNA]</scope>
    <source>
        <strain evidence="1 2">FV1/VV64</strain>
    </source>
</reference>
<keyword evidence="2" id="KW-1185">Reference proteome</keyword>
<evidence type="ECO:0000313" key="2">
    <source>
        <dbReference type="Proteomes" id="UP001162001"/>
    </source>
</evidence>